<dbReference type="NCBIfam" id="NF033510">
    <property type="entry name" value="Ca_tandemer"/>
    <property type="match status" value="4"/>
</dbReference>
<dbReference type="EMBL" id="LR134149">
    <property type="protein sequence ID" value="VEA41405.1"/>
    <property type="molecule type" value="Genomic_DNA"/>
</dbReference>
<dbReference type="AlphaFoldDB" id="A0A447PQI7"/>
<reference evidence="3 4" key="1">
    <citation type="submission" date="2018-12" db="EMBL/GenBank/DDBJ databases">
        <authorList>
            <consortium name="Pathogen Informatics"/>
        </authorList>
    </citation>
    <scope>NUCLEOTIDE SEQUENCE [LARGE SCALE GENOMIC DNA]</scope>
    <source>
        <strain evidence="3 4">NCTC8272</strain>
    </source>
</reference>
<dbReference type="PANTHER" id="PTHR14795">
    <property type="entry name" value="HELICASE RELATED"/>
    <property type="match status" value="1"/>
</dbReference>
<feature type="domain" description="Bacterial Ig-like" evidence="2">
    <location>
        <begin position="3"/>
        <end position="91"/>
    </location>
</feature>
<evidence type="ECO:0000313" key="4">
    <source>
        <dbReference type="Proteomes" id="UP000277214"/>
    </source>
</evidence>
<dbReference type="InterPro" id="IPR044016">
    <property type="entry name" value="Big_13"/>
</dbReference>
<dbReference type="Gene3D" id="2.60.40.10">
    <property type="entry name" value="Immunoglobulins"/>
    <property type="match status" value="4"/>
</dbReference>
<evidence type="ECO:0000256" key="1">
    <source>
        <dbReference type="SAM" id="MobiDB-lite"/>
    </source>
</evidence>
<feature type="domain" description="Bacterial Ig-like" evidence="2">
    <location>
        <begin position="291"/>
        <end position="387"/>
    </location>
</feature>
<dbReference type="InterPro" id="IPR013783">
    <property type="entry name" value="Ig-like_fold"/>
</dbReference>
<feature type="domain" description="Bacterial Ig-like" evidence="2">
    <location>
        <begin position="217"/>
        <end position="286"/>
    </location>
</feature>
<dbReference type="Pfam" id="PF19077">
    <property type="entry name" value="Big_13"/>
    <property type="match status" value="4"/>
</dbReference>
<name>A0A447PQI7_SALET</name>
<feature type="compositionally biased region" description="Polar residues" evidence="1">
    <location>
        <begin position="104"/>
        <end position="118"/>
    </location>
</feature>
<feature type="domain" description="Bacterial Ig-like" evidence="2">
    <location>
        <begin position="95"/>
        <end position="193"/>
    </location>
</feature>
<dbReference type="Proteomes" id="UP000277214">
    <property type="component" value="Chromosome 1"/>
</dbReference>
<proteinExistence type="predicted"/>
<sequence length="443" mass="47286">MLDADDTGESAVDNITSVTKPRFVIGNVPADIDTVVIRINGVSYPVTANGNNLWEFQVPVALNDGVYEAVVVFRDIAGNTSETKLPFTIDTTTSVSVRMEPASDTGSSNSDNLTNKQNPKFEGTAEPNAKLVITIVDDKSGREVLKHTITVGADGNWSVTPNILPDGMYTINVVATDVAGNTAQTQERFTIDTVTIDPTIRLSDPSIDDQYEATSLRPEFKGLAEAFSTIMIQWDGKVVGSANANANGEWSWTPPSVLAPGSYVVSIVAKDKAGNESSQVDFPVVIPVIDVTPPTIKLSEESDSGALGDFTTNNKTPTLVGNTLPNAIVSIYVDGVKVGEATADTAGRYTFQLSEMKDGHYVVQVGIVNPRDNSELRSTAVDVTIDTEVAELVWNISGMHEGGYINTVTPEIGGTSEPNSKITIFVNGVEKRLLIRQAQDTGA</sequence>
<evidence type="ECO:0000313" key="3">
    <source>
        <dbReference type="EMBL" id="VEA41405.1"/>
    </source>
</evidence>
<gene>
    <name evidence="3" type="ORF">NCTC8272_03868</name>
</gene>
<protein>
    <submittedName>
        <fullName evidence="3">Ig domain-containing protein</fullName>
    </submittedName>
</protein>
<accession>A0A447PQI7</accession>
<evidence type="ECO:0000259" key="2">
    <source>
        <dbReference type="Pfam" id="PF19077"/>
    </source>
</evidence>
<organism evidence="3 4">
    <name type="scientific">Salmonella enterica I</name>
    <dbReference type="NCBI Taxonomy" id="59201"/>
    <lineage>
        <taxon>Bacteria</taxon>
        <taxon>Pseudomonadati</taxon>
        <taxon>Pseudomonadota</taxon>
        <taxon>Gammaproteobacteria</taxon>
        <taxon>Enterobacterales</taxon>
        <taxon>Enterobacteriaceae</taxon>
        <taxon>Salmonella</taxon>
    </lineage>
</organism>
<dbReference type="PANTHER" id="PTHR14795:SF0">
    <property type="entry name" value="TRANSMEMBRANE PROTEIN 62"/>
    <property type="match status" value="1"/>
</dbReference>
<feature type="region of interest" description="Disordered" evidence="1">
    <location>
        <begin position="99"/>
        <end position="123"/>
    </location>
</feature>